<dbReference type="Gene3D" id="3.10.129.10">
    <property type="entry name" value="Hotdog Thioesterase"/>
    <property type="match status" value="2"/>
</dbReference>
<organism evidence="1 2">
    <name type="scientific">Tepidicaulis marinus</name>
    <dbReference type="NCBI Taxonomy" id="1333998"/>
    <lineage>
        <taxon>Bacteria</taxon>
        <taxon>Pseudomonadati</taxon>
        <taxon>Pseudomonadota</taxon>
        <taxon>Alphaproteobacteria</taxon>
        <taxon>Hyphomicrobiales</taxon>
        <taxon>Parvibaculaceae</taxon>
        <taxon>Tepidicaulis</taxon>
    </lineage>
</organism>
<accession>A0A081BC42</accession>
<comment type="caution">
    <text evidence="1">The sequence shown here is derived from an EMBL/GenBank/DDBJ whole genome shotgun (WGS) entry which is preliminary data.</text>
</comment>
<evidence type="ECO:0000313" key="1">
    <source>
        <dbReference type="EMBL" id="GAK45610.1"/>
    </source>
</evidence>
<gene>
    <name evidence="1" type="ORF">M2A_2109</name>
</gene>
<dbReference type="RefSeq" id="WP_045446920.1">
    <property type="nucleotide sequence ID" value="NZ_BBIO01000010.1"/>
</dbReference>
<dbReference type="InterPro" id="IPR029069">
    <property type="entry name" value="HotDog_dom_sf"/>
</dbReference>
<protein>
    <submittedName>
        <fullName evidence="1">Thioesterase-like protein</fullName>
    </submittedName>
</protein>
<dbReference type="EMBL" id="BBIO01000010">
    <property type="protein sequence ID" value="GAK45610.1"/>
    <property type="molecule type" value="Genomic_DNA"/>
</dbReference>
<dbReference type="AlphaFoldDB" id="A0A081BC42"/>
<dbReference type="STRING" id="1333998.M2A_2109"/>
<dbReference type="SUPFAM" id="SSF54637">
    <property type="entry name" value="Thioesterase/thiol ester dehydrase-isomerase"/>
    <property type="match status" value="2"/>
</dbReference>
<keyword evidence="2" id="KW-1185">Reference proteome</keyword>
<dbReference type="PANTHER" id="PTHR31793">
    <property type="entry name" value="4-HYDROXYBENZOYL-COA THIOESTERASE FAMILY MEMBER"/>
    <property type="match status" value="1"/>
</dbReference>
<evidence type="ECO:0000313" key="2">
    <source>
        <dbReference type="Proteomes" id="UP000028702"/>
    </source>
</evidence>
<dbReference type="Pfam" id="PF13279">
    <property type="entry name" value="4HBT_2"/>
    <property type="match status" value="1"/>
</dbReference>
<dbReference type="GO" id="GO:0047617">
    <property type="term" value="F:fatty acyl-CoA hydrolase activity"/>
    <property type="evidence" value="ECO:0007669"/>
    <property type="project" value="TreeGrafter"/>
</dbReference>
<dbReference type="PANTHER" id="PTHR31793:SF2">
    <property type="entry name" value="BLR1345 PROTEIN"/>
    <property type="match status" value="1"/>
</dbReference>
<reference evidence="1 2" key="1">
    <citation type="submission" date="2014-07" db="EMBL/GenBank/DDBJ databases">
        <title>Tepidicaulis marinum gen. nov., sp. nov., a novel marine bacterium denitrifying nitrate to nitrous oxide strictly under microaerobic conditions.</title>
        <authorList>
            <person name="Takeuchi M."/>
            <person name="Yamagishi T."/>
            <person name="Kamagata Y."/>
            <person name="Oshima K."/>
            <person name="Hattori M."/>
            <person name="Katayama T."/>
            <person name="Hanada S."/>
            <person name="Tamaki H."/>
            <person name="Marumo K."/>
            <person name="Maeda H."/>
            <person name="Nedachi M."/>
            <person name="Iwasaki W."/>
            <person name="Suwa Y."/>
            <person name="Sakata S."/>
        </authorList>
    </citation>
    <scope>NUCLEOTIDE SEQUENCE [LARGE SCALE GENOMIC DNA]</scope>
    <source>
        <strain evidence="1 2">MA2</strain>
    </source>
</reference>
<sequence length="275" mass="30038">MHDTFKGYVAPWECDEMEHMNIQFFADKFSQSLLRHLFFLGESSKGTPGTLRALHMRFHKELHASDLAAAHGEVSAFEKENGVLTHFMRNEESGALAATASFHLPLEKMPDEVAPLANEAAPRGLTPGLLFRPGMEAHEGLTETNLSAVGGHECSAEGGFSLKGYFSRLSDCQGHMWRLAGLGRQEQKARGLATATVELHFQFFGALGEDDLIAVHTGLDAVGSKTLHYRHIFFNGKTGAPVAAADGIGLLFDKETRRAIALPEAVHESAAYHRL</sequence>
<proteinExistence type="predicted"/>
<dbReference type="InterPro" id="IPR050563">
    <property type="entry name" value="4-hydroxybenzoyl-CoA_TE"/>
</dbReference>
<dbReference type="eggNOG" id="COG0824">
    <property type="taxonomic scope" value="Bacteria"/>
</dbReference>
<dbReference type="CDD" id="cd00586">
    <property type="entry name" value="4HBT"/>
    <property type="match status" value="1"/>
</dbReference>
<dbReference type="Proteomes" id="UP000028702">
    <property type="component" value="Unassembled WGS sequence"/>
</dbReference>
<name>A0A081BC42_9HYPH</name>